<dbReference type="CDD" id="cd03255">
    <property type="entry name" value="ABC_MJ0796_LolCDE_FtsE"/>
    <property type="match status" value="1"/>
</dbReference>
<reference evidence="5 6" key="1">
    <citation type="submission" date="2020-11" db="EMBL/GenBank/DDBJ databases">
        <title>Fusibacter basophilias sp. nov.</title>
        <authorList>
            <person name="Qiu D."/>
        </authorList>
    </citation>
    <scope>NUCLEOTIDE SEQUENCE [LARGE SCALE GENOMIC DNA]</scope>
    <source>
        <strain evidence="5 6">Q10-2</strain>
    </source>
</reference>
<evidence type="ECO:0000313" key="6">
    <source>
        <dbReference type="Proteomes" id="UP000614200"/>
    </source>
</evidence>
<accession>A0ABR9ZQC1</accession>
<evidence type="ECO:0000256" key="2">
    <source>
        <dbReference type="ARBA" id="ARBA00022741"/>
    </source>
</evidence>
<dbReference type="InterPro" id="IPR003593">
    <property type="entry name" value="AAA+_ATPase"/>
</dbReference>
<evidence type="ECO:0000259" key="4">
    <source>
        <dbReference type="PROSITE" id="PS50893"/>
    </source>
</evidence>
<gene>
    <name evidence="5" type="ORF">ISU02_06025</name>
</gene>
<dbReference type="InterPro" id="IPR027417">
    <property type="entry name" value="P-loop_NTPase"/>
</dbReference>
<dbReference type="Gene3D" id="3.40.50.300">
    <property type="entry name" value="P-loop containing nucleotide triphosphate hydrolases"/>
    <property type="match status" value="1"/>
</dbReference>
<dbReference type="GO" id="GO:0005524">
    <property type="term" value="F:ATP binding"/>
    <property type="evidence" value="ECO:0007669"/>
    <property type="project" value="UniProtKB-KW"/>
</dbReference>
<feature type="domain" description="ABC transporter" evidence="4">
    <location>
        <begin position="2"/>
        <end position="228"/>
    </location>
</feature>
<evidence type="ECO:0000256" key="1">
    <source>
        <dbReference type="ARBA" id="ARBA00022448"/>
    </source>
</evidence>
<dbReference type="Proteomes" id="UP000614200">
    <property type="component" value="Unassembled WGS sequence"/>
</dbReference>
<organism evidence="5 6">
    <name type="scientific">Fusibacter ferrireducens</name>
    <dbReference type="NCBI Taxonomy" id="2785058"/>
    <lineage>
        <taxon>Bacteria</taxon>
        <taxon>Bacillati</taxon>
        <taxon>Bacillota</taxon>
        <taxon>Clostridia</taxon>
        <taxon>Eubacteriales</taxon>
        <taxon>Eubacteriales Family XII. Incertae Sedis</taxon>
        <taxon>Fusibacter</taxon>
    </lineage>
</organism>
<dbReference type="Pfam" id="PF00005">
    <property type="entry name" value="ABC_tran"/>
    <property type="match status" value="1"/>
</dbReference>
<dbReference type="InterPro" id="IPR017911">
    <property type="entry name" value="MacB-like_ATP-bd"/>
</dbReference>
<dbReference type="PANTHER" id="PTHR24220:SF86">
    <property type="entry name" value="ABC TRANSPORTER ABCH.1"/>
    <property type="match status" value="1"/>
</dbReference>
<keyword evidence="3 5" id="KW-0067">ATP-binding</keyword>
<dbReference type="PROSITE" id="PS50893">
    <property type="entry name" value="ABC_TRANSPORTER_2"/>
    <property type="match status" value="1"/>
</dbReference>
<dbReference type="InterPro" id="IPR003439">
    <property type="entry name" value="ABC_transporter-like_ATP-bd"/>
</dbReference>
<keyword evidence="1" id="KW-0813">Transport</keyword>
<sequence>MKSLTKVYGQKSLSVKAIDDIDFIVEENEYLAITGPSGSGKSSLMNIIGCLDRATSGTYKLDDISIESYKSEGLAEIRNRKIGFVFQSFNLIPRMSALHNVELPLIYANVSSEERRRRSEEALKIVGLTDRMMHKPNELSGGQKQRVAIARALVMNPAVILVDEPTGNLDSHSTEEILVLFRDLHRQGKTIIIVTHESEVAHQTDRNIVIRDGKIVEDRKIFRVEAAV</sequence>
<dbReference type="PROSITE" id="PS00211">
    <property type="entry name" value="ABC_TRANSPORTER_1"/>
    <property type="match status" value="1"/>
</dbReference>
<evidence type="ECO:0000313" key="5">
    <source>
        <dbReference type="EMBL" id="MBF4692665.1"/>
    </source>
</evidence>
<proteinExistence type="predicted"/>
<comment type="caution">
    <text evidence="5">The sequence shown here is derived from an EMBL/GenBank/DDBJ whole genome shotgun (WGS) entry which is preliminary data.</text>
</comment>
<dbReference type="SMART" id="SM00382">
    <property type="entry name" value="AAA"/>
    <property type="match status" value="1"/>
</dbReference>
<keyword evidence="2" id="KW-0547">Nucleotide-binding</keyword>
<protein>
    <submittedName>
        <fullName evidence="5">ABC transporter ATP-binding protein</fullName>
    </submittedName>
</protein>
<dbReference type="EMBL" id="JADKNH010000003">
    <property type="protein sequence ID" value="MBF4692665.1"/>
    <property type="molecule type" value="Genomic_DNA"/>
</dbReference>
<dbReference type="InterPro" id="IPR017871">
    <property type="entry name" value="ABC_transporter-like_CS"/>
</dbReference>
<dbReference type="InterPro" id="IPR015854">
    <property type="entry name" value="ABC_transpr_LolD-like"/>
</dbReference>
<dbReference type="SUPFAM" id="SSF52540">
    <property type="entry name" value="P-loop containing nucleoside triphosphate hydrolases"/>
    <property type="match status" value="1"/>
</dbReference>
<dbReference type="PANTHER" id="PTHR24220">
    <property type="entry name" value="IMPORT ATP-BINDING PROTEIN"/>
    <property type="match status" value="1"/>
</dbReference>
<keyword evidence="6" id="KW-1185">Reference proteome</keyword>
<evidence type="ECO:0000256" key="3">
    <source>
        <dbReference type="ARBA" id="ARBA00022840"/>
    </source>
</evidence>
<name>A0ABR9ZQC1_9FIRM</name>